<dbReference type="PANTHER" id="PTHR43685:SF2">
    <property type="entry name" value="GLYCOSYLTRANSFERASE 2-LIKE DOMAIN-CONTAINING PROTEIN"/>
    <property type="match status" value="1"/>
</dbReference>
<dbReference type="EMBL" id="CP035464">
    <property type="protein sequence ID" value="QAY32256.1"/>
    <property type="molecule type" value="Genomic_DNA"/>
</dbReference>
<dbReference type="Pfam" id="PF00535">
    <property type="entry name" value="Glycos_transf_2"/>
    <property type="match status" value="1"/>
</dbReference>
<organism evidence="2 3">
    <name type="scientific">Bifidobacterium pullorum subsp. gallinarum</name>
    <dbReference type="NCBI Taxonomy" id="78344"/>
    <lineage>
        <taxon>Bacteria</taxon>
        <taxon>Bacillati</taxon>
        <taxon>Actinomycetota</taxon>
        <taxon>Actinomycetes</taxon>
        <taxon>Bifidobacteriales</taxon>
        <taxon>Bifidobacteriaceae</taxon>
        <taxon>Bifidobacterium</taxon>
    </lineage>
</organism>
<dbReference type="KEGG" id="bgx:ESN35_01465"/>
<sequence length="445" mass="51889">MCEEVPMPKYSILIPAFNVEQYIEKCLQSVLNQTYSDWEAIIVDDGSNDNTFNVANSFALNDQRFHLIQKKFNEGLHAARRSAALTSSGEYILFLDSDDELEPRLIELLDYFVKNNDADMVRYGLTAIPETDADEMFAHKYEEMFNATNGDLYDGDILDASFSYNLQYWIPWNVHTTLYRGDLVRKSFREMCAERLNKLEDAFEYLVFCTHATSSLSLVELHGLRYHIGRGISGRSKISSEKFIKDQKAAHDVVLAIDEFAKTKRELRIQKAAEWVKWRAQNIVLDDYQTRLLKADLEQCMLAICDTWGVNSAIEMLLSLIEPRAGWFDHHEMYPPQEDSINIWKPIYTKIRTNYISDISLAKRIDTLDATLARIEHRELVRKYNEQQRIQEAQRQALEQAKESRRIFKKGTIMRTVLDTFFPEKSTIRNILRTLFTSLRNIARK</sequence>
<dbReference type="InterPro" id="IPR001173">
    <property type="entry name" value="Glyco_trans_2-like"/>
</dbReference>
<evidence type="ECO:0000313" key="3">
    <source>
        <dbReference type="Proteomes" id="UP000293589"/>
    </source>
</evidence>
<dbReference type="Gene3D" id="3.90.550.10">
    <property type="entry name" value="Spore Coat Polysaccharide Biosynthesis Protein SpsA, Chain A"/>
    <property type="match status" value="1"/>
</dbReference>
<dbReference type="AlphaFoldDB" id="A0A4P6DRM5"/>
<gene>
    <name evidence="2" type="ORF">ESN35_01465</name>
</gene>
<dbReference type="PANTHER" id="PTHR43685">
    <property type="entry name" value="GLYCOSYLTRANSFERASE"/>
    <property type="match status" value="1"/>
</dbReference>
<dbReference type="InterPro" id="IPR029044">
    <property type="entry name" value="Nucleotide-diphossugar_trans"/>
</dbReference>
<dbReference type="Proteomes" id="UP000293589">
    <property type="component" value="Chromosome"/>
</dbReference>
<accession>A0A4P6DRM5</accession>
<name>A0A4P6DRM5_9BIFI</name>
<dbReference type="CDD" id="cd00761">
    <property type="entry name" value="Glyco_tranf_GTA_type"/>
    <property type="match status" value="1"/>
</dbReference>
<keyword evidence="2" id="KW-0808">Transferase</keyword>
<proteinExistence type="predicted"/>
<evidence type="ECO:0000313" key="2">
    <source>
        <dbReference type="EMBL" id="QAY32256.1"/>
    </source>
</evidence>
<dbReference type="SUPFAM" id="SSF53448">
    <property type="entry name" value="Nucleotide-diphospho-sugar transferases"/>
    <property type="match status" value="1"/>
</dbReference>
<evidence type="ECO:0000259" key="1">
    <source>
        <dbReference type="Pfam" id="PF00535"/>
    </source>
</evidence>
<dbReference type="InterPro" id="IPR050834">
    <property type="entry name" value="Glycosyltransf_2"/>
</dbReference>
<dbReference type="GO" id="GO:0016740">
    <property type="term" value="F:transferase activity"/>
    <property type="evidence" value="ECO:0007669"/>
    <property type="project" value="UniProtKB-KW"/>
</dbReference>
<protein>
    <submittedName>
        <fullName evidence="2">Glycosyltransferase family 2 protein</fullName>
    </submittedName>
</protein>
<feature type="domain" description="Glycosyltransferase 2-like" evidence="1">
    <location>
        <begin position="11"/>
        <end position="158"/>
    </location>
</feature>
<reference evidence="2 3" key="1">
    <citation type="submission" date="2019-01" db="EMBL/GenBank/DDBJ databases">
        <title>Complete genome sequence of Bifidobacterium gallinarum CACC 514.</title>
        <authorList>
            <person name="Jung M."/>
        </authorList>
    </citation>
    <scope>NUCLEOTIDE SEQUENCE [LARGE SCALE GENOMIC DNA]</scope>
    <source>
        <strain evidence="2 3">CACC 514</strain>
    </source>
</reference>